<gene>
    <name evidence="5" type="ORF">AURDEDRAFT_178351</name>
</gene>
<evidence type="ECO:0000256" key="2">
    <source>
        <dbReference type="ARBA" id="ARBA00022692"/>
    </source>
</evidence>
<evidence type="ECO:0008006" key="7">
    <source>
        <dbReference type="Google" id="ProtNLM"/>
    </source>
</evidence>
<comment type="subcellular location">
    <subcellularLocation>
        <location evidence="1">Membrane</location>
        <topology evidence="1">Multi-pass membrane protein</topology>
    </subcellularLocation>
</comment>
<dbReference type="InterPro" id="IPR035952">
    <property type="entry name" value="Rhomboid-like_sf"/>
</dbReference>
<dbReference type="Proteomes" id="UP000006514">
    <property type="component" value="Unassembled WGS sequence"/>
</dbReference>
<dbReference type="KEGG" id="adl:AURDEDRAFT_178351"/>
<dbReference type="OrthoDB" id="10260614at2759"/>
<proteinExistence type="predicted"/>
<evidence type="ECO:0000313" key="5">
    <source>
        <dbReference type="EMBL" id="EJD32562.1"/>
    </source>
</evidence>
<accession>J0D1U8</accession>
<keyword evidence="4" id="KW-0472">Membrane</keyword>
<reference evidence="6" key="1">
    <citation type="journal article" date="2012" name="Science">
        <title>The Paleozoic origin of enzymatic lignin decomposition reconstructed from 31 fungal genomes.</title>
        <authorList>
            <person name="Floudas D."/>
            <person name="Binder M."/>
            <person name="Riley R."/>
            <person name="Barry K."/>
            <person name="Blanchette R.A."/>
            <person name="Henrissat B."/>
            <person name="Martinez A.T."/>
            <person name="Otillar R."/>
            <person name="Spatafora J.W."/>
            <person name="Yadav J.S."/>
            <person name="Aerts A."/>
            <person name="Benoit I."/>
            <person name="Boyd A."/>
            <person name="Carlson A."/>
            <person name="Copeland A."/>
            <person name="Coutinho P.M."/>
            <person name="de Vries R.P."/>
            <person name="Ferreira P."/>
            <person name="Findley K."/>
            <person name="Foster B."/>
            <person name="Gaskell J."/>
            <person name="Glotzer D."/>
            <person name="Gorecki P."/>
            <person name="Heitman J."/>
            <person name="Hesse C."/>
            <person name="Hori C."/>
            <person name="Igarashi K."/>
            <person name="Jurgens J.A."/>
            <person name="Kallen N."/>
            <person name="Kersten P."/>
            <person name="Kohler A."/>
            <person name="Kuees U."/>
            <person name="Kumar T.K.A."/>
            <person name="Kuo A."/>
            <person name="LaButti K."/>
            <person name="Larrondo L.F."/>
            <person name="Lindquist E."/>
            <person name="Ling A."/>
            <person name="Lombard V."/>
            <person name="Lucas S."/>
            <person name="Lundell T."/>
            <person name="Martin R."/>
            <person name="McLaughlin D.J."/>
            <person name="Morgenstern I."/>
            <person name="Morin E."/>
            <person name="Murat C."/>
            <person name="Nagy L.G."/>
            <person name="Nolan M."/>
            <person name="Ohm R.A."/>
            <person name="Patyshakuliyeva A."/>
            <person name="Rokas A."/>
            <person name="Ruiz-Duenas F.J."/>
            <person name="Sabat G."/>
            <person name="Salamov A."/>
            <person name="Samejima M."/>
            <person name="Schmutz J."/>
            <person name="Slot J.C."/>
            <person name="St John F."/>
            <person name="Stenlid J."/>
            <person name="Sun H."/>
            <person name="Sun S."/>
            <person name="Syed K."/>
            <person name="Tsang A."/>
            <person name="Wiebenga A."/>
            <person name="Young D."/>
            <person name="Pisabarro A."/>
            <person name="Eastwood D.C."/>
            <person name="Martin F."/>
            <person name="Cullen D."/>
            <person name="Grigoriev I.V."/>
            <person name="Hibbett D.S."/>
        </authorList>
    </citation>
    <scope>NUCLEOTIDE SEQUENCE [LARGE SCALE GENOMIC DNA]</scope>
    <source>
        <strain evidence="6">TFB10046</strain>
    </source>
</reference>
<dbReference type="EMBL" id="JH688849">
    <property type="protein sequence ID" value="EJD32562.1"/>
    <property type="molecule type" value="Genomic_DNA"/>
</dbReference>
<evidence type="ECO:0000256" key="4">
    <source>
        <dbReference type="ARBA" id="ARBA00023136"/>
    </source>
</evidence>
<sequence length="90" mass="9886">MGHVMRRSFSHDPLSGRRYTLLTSTFSHQDFFHGALNGVAFASFALPVMALLDRDDLARGGPGRVLGTSMDDAIRRFPEQTIRADGHLAA</sequence>
<evidence type="ECO:0000256" key="1">
    <source>
        <dbReference type="ARBA" id="ARBA00004141"/>
    </source>
</evidence>
<name>J0D1U8_AURST</name>
<protein>
    <recommendedName>
        <fullName evidence="7">Peptidase S54 rhomboid domain-containing protein</fullName>
    </recommendedName>
</protein>
<keyword evidence="6" id="KW-1185">Reference proteome</keyword>
<keyword evidence="2" id="KW-0812">Transmembrane</keyword>
<keyword evidence="3" id="KW-1133">Transmembrane helix</keyword>
<dbReference type="Gene3D" id="1.20.1540.10">
    <property type="entry name" value="Rhomboid-like"/>
    <property type="match status" value="1"/>
</dbReference>
<dbReference type="AlphaFoldDB" id="J0D1U8"/>
<organism evidence="5 6">
    <name type="scientific">Auricularia subglabra (strain TFB-10046 / SS5)</name>
    <name type="common">White-rot fungus</name>
    <name type="synonym">Auricularia delicata (strain TFB10046)</name>
    <dbReference type="NCBI Taxonomy" id="717982"/>
    <lineage>
        <taxon>Eukaryota</taxon>
        <taxon>Fungi</taxon>
        <taxon>Dikarya</taxon>
        <taxon>Basidiomycota</taxon>
        <taxon>Agaricomycotina</taxon>
        <taxon>Agaricomycetes</taxon>
        <taxon>Auriculariales</taxon>
        <taxon>Auriculariaceae</taxon>
        <taxon>Auricularia</taxon>
    </lineage>
</organism>
<dbReference type="InParanoid" id="J0D1U8"/>
<dbReference type="SUPFAM" id="SSF144091">
    <property type="entry name" value="Rhomboid-like"/>
    <property type="match status" value="1"/>
</dbReference>
<evidence type="ECO:0000256" key="3">
    <source>
        <dbReference type="ARBA" id="ARBA00022989"/>
    </source>
</evidence>
<evidence type="ECO:0000313" key="6">
    <source>
        <dbReference type="Proteomes" id="UP000006514"/>
    </source>
</evidence>
<dbReference type="GO" id="GO:0016020">
    <property type="term" value="C:membrane"/>
    <property type="evidence" value="ECO:0007669"/>
    <property type="project" value="UniProtKB-SubCell"/>
</dbReference>